<keyword evidence="1" id="KW-1133">Transmembrane helix</keyword>
<feature type="chain" id="PRO_5007095017" description="Signal peptidase" evidence="2">
    <location>
        <begin position="19"/>
        <end position="76"/>
    </location>
</feature>
<gene>
    <name evidence="3" type="ORF">AR686_00100</name>
</gene>
<proteinExistence type="predicted"/>
<keyword evidence="1" id="KW-0472">Membrane</keyword>
<keyword evidence="1" id="KW-0812">Transmembrane</keyword>
<keyword evidence="2" id="KW-0732">Signal</keyword>
<protein>
    <recommendedName>
        <fullName evidence="5">Signal peptidase</fullName>
    </recommendedName>
</protein>
<sequence length="76" mass="8320">MRKLIITCSIVLSGFAFAQSSDNPYIYEDEPAAEEQDVFPSNPGDPNPSPVDQYIPFLLLTAIGMVVVFARSRKAA</sequence>
<dbReference type="Proteomes" id="UP000054388">
    <property type="component" value="Unassembled WGS sequence"/>
</dbReference>
<evidence type="ECO:0000256" key="1">
    <source>
        <dbReference type="SAM" id="Phobius"/>
    </source>
</evidence>
<evidence type="ECO:0000313" key="3">
    <source>
        <dbReference type="EMBL" id="KUJ58247.1"/>
    </source>
</evidence>
<dbReference type="RefSeq" id="WP_059135338.1">
    <property type="nucleotide sequence ID" value="NZ_LMAI01000001.1"/>
</dbReference>
<dbReference type="AlphaFoldDB" id="A0A101CL88"/>
<name>A0A101CL88_9FLAO</name>
<dbReference type="EMBL" id="LMAI01000001">
    <property type="protein sequence ID" value="KUJ58247.1"/>
    <property type="molecule type" value="Genomic_DNA"/>
</dbReference>
<evidence type="ECO:0000313" key="4">
    <source>
        <dbReference type="Proteomes" id="UP000054388"/>
    </source>
</evidence>
<organism evidence="3 4">
    <name type="scientific">Chryseobacterium aquaticum subsp. greenlandense</name>
    <dbReference type="NCBI Taxonomy" id="345663"/>
    <lineage>
        <taxon>Bacteria</taxon>
        <taxon>Pseudomonadati</taxon>
        <taxon>Bacteroidota</taxon>
        <taxon>Flavobacteriia</taxon>
        <taxon>Flavobacteriales</taxon>
        <taxon>Weeksellaceae</taxon>
        <taxon>Chryseobacterium group</taxon>
        <taxon>Chryseobacterium</taxon>
    </lineage>
</organism>
<evidence type="ECO:0000256" key="2">
    <source>
        <dbReference type="SAM" id="SignalP"/>
    </source>
</evidence>
<evidence type="ECO:0008006" key="5">
    <source>
        <dbReference type="Google" id="ProtNLM"/>
    </source>
</evidence>
<reference evidence="3 4" key="1">
    <citation type="submission" date="2015-10" db="EMBL/GenBank/DDBJ databases">
        <title>Genome sequence of Chryseobacterium greenlandense.</title>
        <authorList>
            <person name="Newman J."/>
            <person name="Fischer K."/>
            <person name="Miller J."/>
        </authorList>
    </citation>
    <scope>NUCLEOTIDE SEQUENCE [LARGE SCALE GENOMIC DNA]</scope>
    <source>
        <strain evidence="3 4">UMB34</strain>
    </source>
</reference>
<accession>A0A101CL88</accession>
<comment type="caution">
    <text evidence="3">The sequence shown here is derived from an EMBL/GenBank/DDBJ whole genome shotgun (WGS) entry which is preliminary data.</text>
</comment>
<feature type="transmembrane region" description="Helical" evidence="1">
    <location>
        <begin position="53"/>
        <end position="70"/>
    </location>
</feature>
<feature type="signal peptide" evidence="2">
    <location>
        <begin position="1"/>
        <end position="18"/>
    </location>
</feature>